<protein>
    <recommendedName>
        <fullName evidence="1">NfeD-like C-terminal domain-containing protein</fullName>
    </recommendedName>
</protein>
<dbReference type="InterPro" id="IPR002810">
    <property type="entry name" value="NfeD-like_C"/>
</dbReference>
<comment type="caution">
    <text evidence="2">The sequence shown here is derived from an EMBL/GenBank/DDBJ whole genome shotgun (WGS) entry which is preliminary data.</text>
</comment>
<name>A0A1E5QES0_9CYAN</name>
<feature type="domain" description="NfeD-like C-terminal" evidence="1">
    <location>
        <begin position="10"/>
        <end position="63"/>
    </location>
</feature>
<evidence type="ECO:0000313" key="2">
    <source>
        <dbReference type="EMBL" id="OEJ73172.1"/>
    </source>
</evidence>
<organism evidence="2">
    <name type="scientific">Desertifilum tharense IPPAS B-1220</name>
    <dbReference type="NCBI Taxonomy" id="1781255"/>
    <lineage>
        <taxon>Bacteria</taxon>
        <taxon>Bacillati</taxon>
        <taxon>Cyanobacteriota</taxon>
        <taxon>Cyanophyceae</taxon>
        <taxon>Desertifilales</taxon>
        <taxon>Desertifilaceae</taxon>
        <taxon>Desertifilum</taxon>
    </lineage>
</organism>
<gene>
    <name evidence="2" type="ORF">BH720_21765</name>
</gene>
<dbReference type="Gene3D" id="2.40.50.140">
    <property type="entry name" value="Nucleic acid-binding proteins"/>
    <property type="match status" value="1"/>
</dbReference>
<dbReference type="Pfam" id="PF01957">
    <property type="entry name" value="NfeD"/>
    <property type="match status" value="1"/>
</dbReference>
<evidence type="ECO:0000259" key="1">
    <source>
        <dbReference type="Pfam" id="PF01957"/>
    </source>
</evidence>
<accession>A0A1E5QES0</accession>
<reference evidence="2" key="1">
    <citation type="submission" date="2016-09" db="EMBL/GenBank/DDBJ databases">
        <title>Draft genome of thermotolerant cyanobacterium Desertifilum sp. strain IPPAS B-1220.</title>
        <authorList>
            <person name="Sinetova M.A."/>
            <person name="Bolakhan K."/>
            <person name="Zayadan B.K."/>
            <person name="Mironov K.S."/>
            <person name="Ustinova V."/>
            <person name="Kupriyanova E.V."/>
            <person name="Sidorov R.A."/>
            <person name="Skrypnik A.N."/>
            <person name="Gogoleva N.E."/>
            <person name="Gogolev Y.V."/>
            <person name="Los D.A."/>
        </authorList>
    </citation>
    <scope>NUCLEOTIDE SEQUENCE [LARGE SCALE GENOMIC DNA]</scope>
    <source>
        <strain evidence="2">IPPAS B-1220</strain>
    </source>
</reference>
<dbReference type="STRING" id="1781255.BH720_21765"/>
<proteinExistence type="predicted"/>
<dbReference type="OrthoDB" id="468121at2"/>
<dbReference type="EMBL" id="MJGC01000099">
    <property type="protein sequence ID" value="OEJ73172.1"/>
    <property type="molecule type" value="Genomic_DNA"/>
</dbReference>
<dbReference type="AlphaFoldDB" id="A0A1E5QES0"/>
<dbReference type="InterPro" id="IPR012340">
    <property type="entry name" value="NA-bd_OB-fold"/>
</dbReference>
<sequence>MLFFSDEWDREAIVDEEIPPRRPGRAQFRGSYWMARCQQPILLKPGTLVRVIEIRNTTLIVEPVPNYDSQ</sequence>